<evidence type="ECO:0000256" key="1">
    <source>
        <dbReference type="SAM" id="SignalP"/>
    </source>
</evidence>
<evidence type="ECO:0000313" key="2">
    <source>
        <dbReference type="EMBL" id="TCV00329.1"/>
    </source>
</evidence>
<protein>
    <submittedName>
        <fullName evidence="2">Aspartyl protease family protein</fullName>
    </submittedName>
</protein>
<keyword evidence="2" id="KW-0378">Hydrolase</keyword>
<dbReference type="GO" id="GO:0008233">
    <property type="term" value="F:peptidase activity"/>
    <property type="evidence" value="ECO:0007669"/>
    <property type="project" value="UniProtKB-KW"/>
</dbReference>
<gene>
    <name evidence="2" type="ORF">EV671_100884</name>
</gene>
<comment type="caution">
    <text evidence="2">The sequence shown here is derived from an EMBL/GenBank/DDBJ whole genome shotgun (WGS) entry which is preliminary data.</text>
</comment>
<feature type="signal peptide" evidence="1">
    <location>
        <begin position="1"/>
        <end position="21"/>
    </location>
</feature>
<evidence type="ECO:0000313" key="3">
    <source>
        <dbReference type="Proteomes" id="UP000295110"/>
    </source>
</evidence>
<reference evidence="2 3" key="1">
    <citation type="submission" date="2019-03" db="EMBL/GenBank/DDBJ databases">
        <title>Genomic Encyclopedia of Type Strains, Phase IV (KMG-IV): sequencing the most valuable type-strain genomes for metagenomic binning, comparative biology and taxonomic classification.</title>
        <authorList>
            <person name="Goeker M."/>
        </authorList>
    </citation>
    <scope>NUCLEOTIDE SEQUENCE [LARGE SCALE GENOMIC DNA]</scope>
    <source>
        <strain evidence="2 3">DSM 654</strain>
    </source>
</reference>
<name>A0A4R3VA42_ROSSA</name>
<organism evidence="2 3">
    <name type="scientific">Roseateles saccharophilus</name>
    <name type="common">Pseudomonas saccharophila</name>
    <dbReference type="NCBI Taxonomy" id="304"/>
    <lineage>
        <taxon>Bacteria</taxon>
        <taxon>Pseudomonadati</taxon>
        <taxon>Pseudomonadota</taxon>
        <taxon>Betaproteobacteria</taxon>
        <taxon>Burkholderiales</taxon>
        <taxon>Sphaerotilaceae</taxon>
        <taxon>Roseateles</taxon>
    </lineage>
</organism>
<dbReference type="Pfam" id="PF13975">
    <property type="entry name" value="gag-asp_proteas"/>
    <property type="match status" value="1"/>
</dbReference>
<keyword evidence="3" id="KW-1185">Reference proteome</keyword>
<dbReference type="CDD" id="cd05483">
    <property type="entry name" value="retropepsin_like_bacteria"/>
    <property type="match status" value="1"/>
</dbReference>
<dbReference type="Gene3D" id="2.40.70.10">
    <property type="entry name" value="Acid Proteases"/>
    <property type="match status" value="1"/>
</dbReference>
<keyword evidence="1" id="KW-0732">Signal</keyword>
<keyword evidence="2" id="KW-0645">Protease</keyword>
<dbReference type="RefSeq" id="WP_132570982.1">
    <property type="nucleotide sequence ID" value="NZ_CBCSGL010000008.1"/>
</dbReference>
<proteinExistence type="predicted"/>
<dbReference type="GO" id="GO:0006508">
    <property type="term" value="P:proteolysis"/>
    <property type="evidence" value="ECO:0007669"/>
    <property type="project" value="UniProtKB-KW"/>
</dbReference>
<dbReference type="Proteomes" id="UP000295110">
    <property type="component" value="Unassembled WGS sequence"/>
</dbReference>
<dbReference type="NCBIfam" id="TIGR02281">
    <property type="entry name" value="clan_AA_DTGA"/>
    <property type="match status" value="1"/>
</dbReference>
<sequence length="219" mass="23197">MHRLAPLALLLALALLGRAEAQPLPPSQVQLNGTLGTRAALLLIDGEPRTVEVGATVNGVKLIALEDGRAVVEYGGRRQSLTLGAAPGRVVSQNAVTPRQIVLSAGPGGHFTTMGAINGHATNFLVDTGATAVAIGQPEADRLGLRYLNGRHVITQTANGLAPAYQIQLASLRIGDVEVRNVEAIVIPGLLGYVLLGNSFLNRFQMRRENDVMTLDLRY</sequence>
<accession>A0A4R3VA42</accession>
<feature type="chain" id="PRO_5020914080" evidence="1">
    <location>
        <begin position="22"/>
        <end position="219"/>
    </location>
</feature>
<dbReference type="OrthoDB" id="185963at2"/>
<dbReference type="InterPro" id="IPR034122">
    <property type="entry name" value="Retropepsin-like_bacterial"/>
</dbReference>
<dbReference type="EMBL" id="SMBU01000008">
    <property type="protein sequence ID" value="TCV00329.1"/>
    <property type="molecule type" value="Genomic_DNA"/>
</dbReference>
<dbReference type="AlphaFoldDB" id="A0A4R3VA42"/>
<dbReference type="SUPFAM" id="SSF50630">
    <property type="entry name" value="Acid proteases"/>
    <property type="match status" value="1"/>
</dbReference>
<dbReference type="InterPro" id="IPR011969">
    <property type="entry name" value="Clan_AA_Asp_peptidase_C"/>
</dbReference>
<dbReference type="InterPro" id="IPR021109">
    <property type="entry name" value="Peptidase_aspartic_dom_sf"/>
</dbReference>